<dbReference type="GO" id="GO:0016020">
    <property type="term" value="C:membrane"/>
    <property type="evidence" value="ECO:0007669"/>
    <property type="project" value="UniProtKB-SubCell"/>
</dbReference>
<reference evidence="7 8" key="1">
    <citation type="journal article" date="2019" name="Sci. Rep.">
        <title>A high-quality genome of Eragrostis curvula grass provides insights into Poaceae evolution and supports new strategies to enhance forage quality.</title>
        <authorList>
            <person name="Carballo J."/>
            <person name="Santos B.A.C.M."/>
            <person name="Zappacosta D."/>
            <person name="Garbus I."/>
            <person name="Selva J.P."/>
            <person name="Gallo C.A."/>
            <person name="Diaz A."/>
            <person name="Albertini E."/>
            <person name="Caccamo M."/>
            <person name="Echenique V."/>
        </authorList>
    </citation>
    <scope>NUCLEOTIDE SEQUENCE [LARGE SCALE GENOMIC DNA]</scope>
    <source>
        <strain evidence="8">cv. Victoria</strain>
        <tissue evidence="7">Leaf</tissue>
    </source>
</reference>
<organism evidence="7 8">
    <name type="scientific">Eragrostis curvula</name>
    <name type="common">weeping love grass</name>
    <dbReference type="NCBI Taxonomy" id="38414"/>
    <lineage>
        <taxon>Eukaryota</taxon>
        <taxon>Viridiplantae</taxon>
        <taxon>Streptophyta</taxon>
        <taxon>Embryophyta</taxon>
        <taxon>Tracheophyta</taxon>
        <taxon>Spermatophyta</taxon>
        <taxon>Magnoliopsida</taxon>
        <taxon>Liliopsida</taxon>
        <taxon>Poales</taxon>
        <taxon>Poaceae</taxon>
        <taxon>PACMAD clade</taxon>
        <taxon>Chloridoideae</taxon>
        <taxon>Eragrostideae</taxon>
        <taxon>Eragrostidinae</taxon>
        <taxon>Eragrostis</taxon>
    </lineage>
</organism>
<feature type="domain" description="Protein kinase" evidence="6">
    <location>
        <begin position="1"/>
        <end position="144"/>
    </location>
</feature>
<name>A0A5J9WTZ5_9POAL</name>
<accession>A0A5J9WTZ5</accession>
<dbReference type="GO" id="GO:0005524">
    <property type="term" value="F:ATP binding"/>
    <property type="evidence" value="ECO:0007669"/>
    <property type="project" value="InterPro"/>
</dbReference>
<evidence type="ECO:0000313" key="7">
    <source>
        <dbReference type="EMBL" id="TVU51531.1"/>
    </source>
</evidence>
<dbReference type="InterPro" id="IPR008271">
    <property type="entry name" value="Ser/Thr_kinase_AS"/>
</dbReference>
<keyword evidence="8" id="KW-1185">Reference proteome</keyword>
<dbReference type="PROSITE" id="PS00108">
    <property type="entry name" value="PROTEIN_KINASE_ST"/>
    <property type="match status" value="1"/>
</dbReference>
<evidence type="ECO:0000256" key="3">
    <source>
        <dbReference type="ARBA" id="ARBA00022729"/>
    </source>
</evidence>
<protein>
    <recommendedName>
        <fullName evidence="6">Protein kinase domain-containing protein</fullName>
    </recommendedName>
</protein>
<dbReference type="Pfam" id="PF00069">
    <property type="entry name" value="Pkinase"/>
    <property type="match status" value="1"/>
</dbReference>
<dbReference type="OrthoDB" id="5857966at2759"/>
<keyword evidence="4" id="KW-1133">Transmembrane helix</keyword>
<evidence type="ECO:0000256" key="1">
    <source>
        <dbReference type="ARBA" id="ARBA00004167"/>
    </source>
</evidence>
<dbReference type="InterPro" id="IPR000719">
    <property type="entry name" value="Prot_kinase_dom"/>
</dbReference>
<feature type="non-terminal residue" evidence="7">
    <location>
        <position position="1"/>
    </location>
</feature>
<comment type="caution">
    <text evidence="7">The sequence shown here is derived from an EMBL/GenBank/DDBJ whole genome shotgun (WGS) entry which is preliminary data.</text>
</comment>
<evidence type="ECO:0000256" key="2">
    <source>
        <dbReference type="ARBA" id="ARBA00022692"/>
    </source>
</evidence>
<dbReference type="PROSITE" id="PS50011">
    <property type="entry name" value="PROTEIN_KINASE_DOM"/>
    <property type="match status" value="1"/>
</dbReference>
<dbReference type="Gene3D" id="1.10.510.10">
    <property type="entry name" value="Transferase(Phosphotransferase) domain 1"/>
    <property type="match status" value="1"/>
</dbReference>
<keyword evidence="5" id="KW-0472">Membrane</keyword>
<keyword evidence="3" id="KW-0732">Signal</keyword>
<dbReference type="Gramene" id="TVU51531">
    <property type="protein sequence ID" value="TVU51531"/>
    <property type="gene ID" value="EJB05_02966"/>
</dbReference>
<evidence type="ECO:0000259" key="6">
    <source>
        <dbReference type="PROSITE" id="PS50011"/>
    </source>
</evidence>
<evidence type="ECO:0000256" key="5">
    <source>
        <dbReference type="ARBA" id="ARBA00023136"/>
    </source>
</evidence>
<dbReference type="PANTHER" id="PTHR47974:SF28">
    <property type="entry name" value="NON-SPECIFIC SERINE_THREONINE PROTEIN KINASE"/>
    <property type="match status" value="1"/>
</dbReference>
<dbReference type="SUPFAM" id="SSF56112">
    <property type="entry name" value="Protein kinase-like (PK-like)"/>
    <property type="match status" value="1"/>
</dbReference>
<dbReference type="GO" id="GO:0004672">
    <property type="term" value="F:protein kinase activity"/>
    <property type="evidence" value="ECO:0007669"/>
    <property type="project" value="InterPro"/>
</dbReference>
<proteinExistence type="predicted"/>
<dbReference type="InterPro" id="IPR011009">
    <property type="entry name" value="Kinase-like_dom_sf"/>
</dbReference>
<evidence type="ECO:0000256" key="4">
    <source>
        <dbReference type="ARBA" id="ARBA00022989"/>
    </source>
</evidence>
<sequence>NVGMLLQGEHRILVYKYIENGSLAKMIFHREALDSVAKVLAHLHGVCLEWIIHCDMKPENILLDQDLEPKITVFGLAKLLNRDESDADLSRIRGTRGYGVVLLELVKGVRVSDWVVDGVMFAEMDTRIVVKALHERRWMLMILT</sequence>
<dbReference type="PANTHER" id="PTHR47974">
    <property type="entry name" value="OS07G0415500 PROTEIN"/>
    <property type="match status" value="1"/>
</dbReference>
<comment type="subcellular location">
    <subcellularLocation>
        <location evidence="1">Membrane</location>
        <topology evidence="1">Single-pass membrane protein</topology>
    </subcellularLocation>
</comment>
<dbReference type="EMBL" id="RWGY01000002">
    <property type="protein sequence ID" value="TVU51531.1"/>
    <property type="molecule type" value="Genomic_DNA"/>
</dbReference>
<evidence type="ECO:0000313" key="8">
    <source>
        <dbReference type="Proteomes" id="UP000324897"/>
    </source>
</evidence>
<dbReference type="Proteomes" id="UP000324897">
    <property type="component" value="Chromosome 6"/>
</dbReference>
<dbReference type="AlphaFoldDB" id="A0A5J9WTZ5"/>
<gene>
    <name evidence="7" type="ORF">EJB05_02966</name>
</gene>
<keyword evidence="2" id="KW-0812">Transmembrane</keyword>